<name>A0A6J7HG45_9ZZZZ</name>
<dbReference type="Pfam" id="PF04250">
    <property type="entry name" value="DUF429"/>
    <property type="match status" value="1"/>
</dbReference>
<protein>
    <submittedName>
        <fullName evidence="1">Unannotated protein</fullName>
    </submittedName>
</protein>
<sequence>MGVDLATKPTKTAIARIFWGKNAAHVIGLDTHGTDDAILNACQEADFVGIDVPFGWPDALTTFVDRHQHNAQTAEAGGSDDSRRHMAFRLTDVVVAKEFGRWPLSVSTDRIGLTAMRASSLLARLRDSGEIVDRAGQGRIAEAYPAIALKIWGLRASSYKGANSAHLSGLVDNLLELAPWLSLSPFESTCRENDDAFDAVIAALISRAHALGHWHKPTAGQSEQARREGWIVVPTISLNALVD</sequence>
<proteinExistence type="predicted"/>
<evidence type="ECO:0000313" key="1">
    <source>
        <dbReference type="EMBL" id="CAB4918492.1"/>
    </source>
</evidence>
<accession>A0A6J7HG45</accession>
<reference evidence="1" key="1">
    <citation type="submission" date="2020-05" db="EMBL/GenBank/DDBJ databases">
        <authorList>
            <person name="Chiriac C."/>
            <person name="Salcher M."/>
            <person name="Ghai R."/>
            <person name="Kavagutti S V."/>
        </authorList>
    </citation>
    <scope>NUCLEOTIDE SEQUENCE</scope>
</reference>
<gene>
    <name evidence="1" type="ORF">UFOPK3610_01269</name>
</gene>
<organism evidence="1">
    <name type="scientific">freshwater metagenome</name>
    <dbReference type="NCBI Taxonomy" id="449393"/>
    <lineage>
        <taxon>unclassified sequences</taxon>
        <taxon>metagenomes</taxon>
        <taxon>ecological metagenomes</taxon>
    </lineage>
</organism>
<dbReference type="InterPro" id="IPR007362">
    <property type="entry name" value="DUF429"/>
</dbReference>
<dbReference type="EMBL" id="CAFBMR010000053">
    <property type="protein sequence ID" value="CAB4918492.1"/>
    <property type="molecule type" value="Genomic_DNA"/>
</dbReference>
<dbReference type="AlphaFoldDB" id="A0A6J7HG45"/>